<dbReference type="InterPro" id="IPR050595">
    <property type="entry name" value="Bact_response_regulator"/>
</dbReference>
<feature type="domain" description="Response regulatory" evidence="3">
    <location>
        <begin position="189"/>
        <end position="305"/>
    </location>
</feature>
<evidence type="ECO:0000313" key="4">
    <source>
        <dbReference type="EMBL" id="MDO6422094.1"/>
    </source>
</evidence>
<dbReference type="EMBL" id="JAUOPB010000004">
    <property type="protein sequence ID" value="MDO6422094.1"/>
    <property type="molecule type" value="Genomic_DNA"/>
</dbReference>
<evidence type="ECO:0000256" key="1">
    <source>
        <dbReference type="ARBA" id="ARBA00022553"/>
    </source>
</evidence>
<feature type="modified residue" description="4-aspartylphosphate" evidence="2">
    <location>
        <position position="238"/>
    </location>
</feature>
<comment type="caution">
    <text evidence="4">The sequence shown here is derived from an EMBL/GenBank/DDBJ whole genome shotgun (WGS) entry which is preliminary data.</text>
</comment>
<protein>
    <submittedName>
        <fullName evidence="4">Response regulator</fullName>
    </submittedName>
</protein>
<keyword evidence="1 2" id="KW-0597">Phosphoprotein</keyword>
<dbReference type="SMART" id="SM00448">
    <property type="entry name" value="REC"/>
    <property type="match status" value="1"/>
</dbReference>
<dbReference type="Proteomes" id="UP001169760">
    <property type="component" value="Unassembled WGS sequence"/>
</dbReference>
<dbReference type="PANTHER" id="PTHR44591:SF3">
    <property type="entry name" value="RESPONSE REGULATORY DOMAIN-CONTAINING PROTEIN"/>
    <property type="match status" value="1"/>
</dbReference>
<evidence type="ECO:0000313" key="5">
    <source>
        <dbReference type="Proteomes" id="UP001169760"/>
    </source>
</evidence>
<dbReference type="InterPro" id="IPR001789">
    <property type="entry name" value="Sig_transdc_resp-reg_receiver"/>
</dbReference>
<dbReference type="RefSeq" id="WP_303491923.1">
    <property type="nucleotide sequence ID" value="NZ_JAUOPB010000004.1"/>
</dbReference>
<gene>
    <name evidence="4" type="ORF">Q4521_06390</name>
</gene>
<dbReference type="PROSITE" id="PS50110">
    <property type="entry name" value="RESPONSE_REGULATORY"/>
    <property type="match status" value="1"/>
</dbReference>
<dbReference type="PANTHER" id="PTHR44591">
    <property type="entry name" value="STRESS RESPONSE REGULATOR PROTEIN 1"/>
    <property type="match status" value="1"/>
</dbReference>
<evidence type="ECO:0000256" key="2">
    <source>
        <dbReference type="PROSITE-ProRule" id="PRU00169"/>
    </source>
</evidence>
<sequence>MINKANTYNLAKRFSPMQNTVEKAAKQKPSQSRSFKIGIVAASDIQFDVISRIFTVTRYRTRQYHPVRIDAKHLLGRSEVDFLLLCSSNPNVINAWEKSWKESENSDLPLVYLSHPSVKLQRDYVLTSPVNPSKLVKLLDRFTIKQLNYFPEFEIGHDTNEIEDVTLNGLKLLRTQTQQDGKCATQRKRALVVDDSLAVRKQMQIEFELLNDDLDVVPDAESALEAVRQRKYDIVFLDVVMPGMDGYTACKQIKKTALNRSTPIVMLTSRSSSFDKFKGTLAGCAAYLIKPINHNEFEDVYKQHTNKPS</sequence>
<name>A0AAW7X3Y7_9GAMM</name>
<reference evidence="4" key="1">
    <citation type="submission" date="2023-07" db="EMBL/GenBank/DDBJ databases">
        <title>Genome content predicts the carbon catabolic preferences of heterotrophic bacteria.</title>
        <authorList>
            <person name="Gralka M."/>
        </authorList>
    </citation>
    <scope>NUCLEOTIDE SEQUENCE</scope>
    <source>
        <strain evidence="4">I3M17_2</strain>
    </source>
</reference>
<evidence type="ECO:0000259" key="3">
    <source>
        <dbReference type="PROSITE" id="PS50110"/>
    </source>
</evidence>
<dbReference type="Gene3D" id="3.40.50.2300">
    <property type="match status" value="1"/>
</dbReference>
<dbReference type="GO" id="GO:0000160">
    <property type="term" value="P:phosphorelay signal transduction system"/>
    <property type="evidence" value="ECO:0007669"/>
    <property type="project" value="InterPro"/>
</dbReference>
<organism evidence="4 5">
    <name type="scientific">Saccharophagus degradans</name>
    <dbReference type="NCBI Taxonomy" id="86304"/>
    <lineage>
        <taxon>Bacteria</taxon>
        <taxon>Pseudomonadati</taxon>
        <taxon>Pseudomonadota</taxon>
        <taxon>Gammaproteobacteria</taxon>
        <taxon>Cellvibrionales</taxon>
        <taxon>Cellvibrionaceae</taxon>
        <taxon>Saccharophagus</taxon>
    </lineage>
</organism>
<dbReference type="InterPro" id="IPR011006">
    <property type="entry name" value="CheY-like_superfamily"/>
</dbReference>
<accession>A0AAW7X3Y7</accession>
<dbReference type="CDD" id="cd17546">
    <property type="entry name" value="REC_hyHK_CKI1_RcsC-like"/>
    <property type="match status" value="1"/>
</dbReference>
<dbReference type="Pfam" id="PF00072">
    <property type="entry name" value="Response_reg"/>
    <property type="match status" value="1"/>
</dbReference>
<proteinExistence type="predicted"/>
<dbReference type="SUPFAM" id="SSF52172">
    <property type="entry name" value="CheY-like"/>
    <property type="match status" value="1"/>
</dbReference>
<dbReference type="AlphaFoldDB" id="A0AAW7X3Y7"/>